<feature type="region of interest" description="Disordered" evidence="1">
    <location>
        <begin position="1"/>
        <end position="32"/>
    </location>
</feature>
<proteinExistence type="predicted"/>
<feature type="compositionally biased region" description="Polar residues" evidence="1">
    <location>
        <begin position="86"/>
        <end position="96"/>
    </location>
</feature>
<feature type="compositionally biased region" description="Polar residues" evidence="1">
    <location>
        <begin position="426"/>
        <end position="444"/>
    </location>
</feature>
<feature type="compositionally biased region" description="Polar residues" evidence="1">
    <location>
        <begin position="259"/>
        <end position="273"/>
    </location>
</feature>
<feature type="compositionally biased region" description="Low complexity" evidence="1">
    <location>
        <begin position="489"/>
        <end position="534"/>
    </location>
</feature>
<organism evidence="2 3">
    <name type="scientific">Pholiota conissans</name>
    <dbReference type="NCBI Taxonomy" id="109636"/>
    <lineage>
        <taxon>Eukaryota</taxon>
        <taxon>Fungi</taxon>
        <taxon>Dikarya</taxon>
        <taxon>Basidiomycota</taxon>
        <taxon>Agaricomycotina</taxon>
        <taxon>Agaricomycetes</taxon>
        <taxon>Agaricomycetidae</taxon>
        <taxon>Agaricales</taxon>
        <taxon>Agaricineae</taxon>
        <taxon>Strophariaceae</taxon>
        <taxon>Pholiota</taxon>
    </lineage>
</organism>
<feature type="compositionally biased region" description="Low complexity" evidence="1">
    <location>
        <begin position="400"/>
        <end position="417"/>
    </location>
</feature>
<name>A0A9P5YX00_9AGAR</name>
<evidence type="ECO:0000256" key="1">
    <source>
        <dbReference type="SAM" id="MobiDB-lite"/>
    </source>
</evidence>
<feature type="region of interest" description="Disordered" evidence="1">
    <location>
        <begin position="86"/>
        <end position="137"/>
    </location>
</feature>
<feature type="compositionally biased region" description="Low complexity" evidence="1">
    <location>
        <begin position="456"/>
        <end position="474"/>
    </location>
</feature>
<reference evidence="2" key="1">
    <citation type="submission" date="2020-11" db="EMBL/GenBank/DDBJ databases">
        <authorList>
            <consortium name="DOE Joint Genome Institute"/>
            <person name="Ahrendt S."/>
            <person name="Riley R."/>
            <person name="Andreopoulos W."/>
            <person name="Labutti K."/>
            <person name="Pangilinan J."/>
            <person name="Ruiz-Duenas F.J."/>
            <person name="Barrasa J.M."/>
            <person name="Sanchez-Garcia M."/>
            <person name="Camarero S."/>
            <person name="Miyauchi S."/>
            <person name="Serrano A."/>
            <person name="Linde D."/>
            <person name="Babiker R."/>
            <person name="Drula E."/>
            <person name="Ayuso-Fernandez I."/>
            <person name="Pacheco R."/>
            <person name="Padilla G."/>
            <person name="Ferreira P."/>
            <person name="Barriuso J."/>
            <person name="Kellner H."/>
            <person name="Castanera R."/>
            <person name="Alfaro M."/>
            <person name="Ramirez L."/>
            <person name="Pisabarro A.G."/>
            <person name="Kuo A."/>
            <person name="Tritt A."/>
            <person name="Lipzen A."/>
            <person name="He G."/>
            <person name="Yan M."/>
            <person name="Ng V."/>
            <person name="Cullen D."/>
            <person name="Martin F."/>
            <person name="Rosso M.-N."/>
            <person name="Henrissat B."/>
            <person name="Hibbett D."/>
            <person name="Martinez A.T."/>
            <person name="Grigoriev I.V."/>
        </authorList>
    </citation>
    <scope>NUCLEOTIDE SEQUENCE</scope>
    <source>
        <strain evidence="2">CIRM-BRFM 674</strain>
    </source>
</reference>
<dbReference type="OrthoDB" id="3069983at2759"/>
<feature type="compositionally biased region" description="Low complexity" evidence="1">
    <location>
        <begin position="356"/>
        <end position="373"/>
    </location>
</feature>
<protein>
    <submittedName>
        <fullName evidence="2">Uncharacterized protein</fullName>
    </submittedName>
</protein>
<accession>A0A9P5YX00</accession>
<dbReference type="Proteomes" id="UP000807469">
    <property type="component" value="Unassembled WGS sequence"/>
</dbReference>
<gene>
    <name evidence="2" type="ORF">BDN70DRAFT_923422</name>
</gene>
<dbReference type="AlphaFoldDB" id="A0A9P5YX00"/>
<keyword evidence="3" id="KW-1185">Reference proteome</keyword>
<comment type="caution">
    <text evidence="2">The sequence shown here is derived from an EMBL/GenBank/DDBJ whole genome shotgun (WGS) entry which is preliminary data.</text>
</comment>
<dbReference type="EMBL" id="MU155301">
    <property type="protein sequence ID" value="KAF9476235.1"/>
    <property type="molecule type" value="Genomic_DNA"/>
</dbReference>
<evidence type="ECO:0000313" key="2">
    <source>
        <dbReference type="EMBL" id="KAF9476235.1"/>
    </source>
</evidence>
<feature type="compositionally biased region" description="Polar residues" evidence="1">
    <location>
        <begin position="301"/>
        <end position="335"/>
    </location>
</feature>
<feature type="compositionally biased region" description="Pro residues" evidence="1">
    <location>
        <begin position="287"/>
        <end position="296"/>
    </location>
</feature>
<sequence>MDINGTLSREPPSPLDVPYFLSPPQNEEDSTDYVKWQGSQTTCSALNQLIKSSANESNVATVVSTSRGWQRQPSFDQIPGFSLLSTNDNPQAYSQAPSCSSSKSIRPSHSRPRPSLSRPRSPTKPPNASNVDLPIPLLDKSNPAAFLNILKGVSARIDENVGVKPARGIGSSSGERGAKRVRSVTSELQAGRPKKSRTSASVGPSVGSARPLSKGKQRAISAGGVADDDQSSMSELPFPLRPDIVEPKLASLDTESSKSRVGSMSVFQPQSDSGPPPALKRPSQAIMPPPPPPPTKHPTARPSSHAISPAFPSSSTTSIQPIRSDMRQQSTSASSKPPKPDPVPRYHPLLLEQQKKASSSSSSTSKPPANSSKLPPPSISTREPSPKPNVNPRRTSPMDSVPSSTPKPTSSQSSRPPALGMRRTHTTASSGLATSLQTTGTLPTRQKAFKPPLLGSSQSAAKAPASQQQQNKAPYAPFKCNNAPGGSNGSTSSESSRGSSTSASSSLTRSSSFTSKHVSSSASPSSGSSAAASPLRRSNTLPNAEFKGAQAAAPSDKPPPQSKSDVSSLPEPLDGDADSSFGDMMMFDLDALEETMKMYD</sequence>
<feature type="region of interest" description="Disordered" evidence="1">
    <location>
        <begin position="164"/>
        <end position="582"/>
    </location>
</feature>
<evidence type="ECO:0000313" key="3">
    <source>
        <dbReference type="Proteomes" id="UP000807469"/>
    </source>
</evidence>